<dbReference type="Gene3D" id="3.40.50.1820">
    <property type="entry name" value="alpha/beta hydrolase"/>
    <property type="match status" value="1"/>
</dbReference>
<dbReference type="GO" id="GO:0016747">
    <property type="term" value="F:acyltransferase activity, transferring groups other than amino-acyl groups"/>
    <property type="evidence" value="ECO:0007669"/>
    <property type="project" value="TreeGrafter"/>
</dbReference>
<dbReference type="InterPro" id="IPR029058">
    <property type="entry name" value="AB_hydrolase_fold"/>
</dbReference>
<evidence type="ECO:0000256" key="1">
    <source>
        <dbReference type="SAM" id="SignalP"/>
    </source>
</evidence>
<accession>A0A4V1MA26</accession>
<organism evidence="2 3">
    <name type="scientific">Filimonas effusa</name>
    <dbReference type="NCBI Taxonomy" id="2508721"/>
    <lineage>
        <taxon>Bacteria</taxon>
        <taxon>Pseudomonadati</taxon>
        <taxon>Bacteroidota</taxon>
        <taxon>Chitinophagia</taxon>
        <taxon>Chitinophagales</taxon>
        <taxon>Chitinophagaceae</taxon>
        <taxon>Filimonas</taxon>
    </lineage>
</organism>
<dbReference type="InterPro" id="IPR000801">
    <property type="entry name" value="Esterase-like"/>
</dbReference>
<sequence length="271" mass="30964">MKYFFFLVLFCTSTVFAAKVDTIQVFSATMQKNVPCVVVKPDQKKGKKERYPVVYLLHGYSGNYRSWVKDFPSVTTDADKYGIIVVCPDGGFSSWYLDSPLDSSYRYETFMIKELLPYIDANYPTIADRAHRGISGLSMGGHGAFYLTLRHKDLFGVVNSTSGGVDIRPFPNNWDLKKRLGEIASYPQNWEANTVINLADSLKKDELKIAFDCGVSDFFLQVNRDLHKKLLDNKIAHDYTERPGGHNGAYWRTAILYHMLFFHNFFTDPTL</sequence>
<keyword evidence="1" id="KW-0732">Signal</keyword>
<dbReference type="Proteomes" id="UP000290545">
    <property type="component" value="Unassembled WGS sequence"/>
</dbReference>
<comment type="caution">
    <text evidence="2">The sequence shown here is derived from an EMBL/GenBank/DDBJ whole genome shotgun (WGS) entry which is preliminary data.</text>
</comment>
<protein>
    <submittedName>
        <fullName evidence="2">Esterase family protein</fullName>
    </submittedName>
</protein>
<reference evidence="2 3" key="1">
    <citation type="submission" date="2019-01" db="EMBL/GenBank/DDBJ databases">
        <title>Filimonas sp. strain TTM-71.</title>
        <authorList>
            <person name="Chen W.-M."/>
        </authorList>
    </citation>
    <scope>NUCLEOTIDE SEQUENCE [LARGE SCALE GENOMIC DNA]</scope>
    <source>
        <strain evidence="2 3">TTM-71</strain>
    </source>
</reference>
<feature type="chain" id="PRO_5020400228" evidence="1">
    <location>
        <begin position="18"/>
        <end position="271"/>
    </location>
</feature>
<dbReference type="EMBL" id="SDHZ01000002">
    <property type="protein sequence ID" value="RXK83704.1"/>
    <property type="molecule type" value="Genomic_DNA"/>
</dbReference>
<dbReference type="PANTHER" id="PTHR48098">
    <property type="entry name" value="ENTEROCHELIN ESTERASE-RELATED"/>
    <property type="match status" value="1"/>
</dbReference>
<dbReference type="PANTHER" id="PTHR48098:SF1">
    <property type="entry name" value="DIACYLGLYCEROL ACYLTRANSFERASE_MYCOLYLTRANSFERASE AG85A"/>
    <property type="match status" value="1"/>
</dbReference>
<gene>
    <name evidence="2" type="ORF">ESB13_16625</name>
</gene>
<name>A0A4V1MA26_9BACT</name>
<dbReference type="SUPFAM" id="SSF53474">
    <property type="entry name" value="alpha/beta-Hydrolases"/>
    <property type="match status" value="1"/>
</dbReference>
<proteinExistence type="predicted"/>
<dbReference type="RefSeq" id="WP_129004756.1">
    <property type="nucleotide sequence ID" value="NZ_SDHZ01000002.1"/>
</dbReference>
<feature type="signal peptide" evidence="1">
    <location>
        <begin position="1"/>
        <end position="17"/>
    </location>
</feature>
<dbReference type="AlphaFoldDB" id="A0A4V1MA26"/>
<evidence type="ECO:0000313" key="2">
    <source>
        <dbReference type="EMBL" id="RXK83704.1"/>
    </source>
</evidence>
<dbReference type="InterPro" id="IPR050583">
    <property type="entry name" value="Mycobacterial_A85_antigen"/>
</dbReference>
<evidence type="ECO:0000313" key="3">
    <source>
        <dbReference type="Proteomes" id="UP000290545"/>
    </source>
</evidence>
<dbReference type="OrthoDB" id="9803578at2"/>
<keyword evidence="3" id="KW-1185">Reference proteome</keyword>
<dbReference type="Pfam" id="PF00756">
    <property type="entry name" value="Esterase"/>
    <property type="match status" value="1"/>
</dbReference>